<dbReference type="SUPFAM" id="SSF52058">
    <property type="entry name" value="L domain-like"/>
    <property type="match status" value="1"/>
</dbReference>
<keyword evidence="8" id="KW-1133">Transmembrane helix</keyword>
<feature type="region of interest" description="Disordered" evidence="13">
    <location>
        <begin position="229"/>
        <end position="269"/>
    </location>
</feature>
<organism evidence="14 15">
    <name type="scientific">Polypedilum vanderplanki</name>
    <name type="common">Sleeping chironomid midge</name>
    <dbReference type="NCBI Taxonomy" id="319348"/>
    <lineage>
        <taxon>Eukaryota</taxon>
        <taxon>Metazoa</taxon>
        <taxon>Ecdysozoa</taxon>
        <taxon>Arthropoda</taxon>
        <taxon>Hexapoda</taxon>
        <taxon>Insecta</taxon>
        <taxon>Pterygota</taxon>
        <taxon>Neoptera</taxon>
        <taxon>Endopterygota</taxon>
        <taxon>Diptera</taxon>
        <taxon>Nematocera</taxon>
        <taxon>Chironomoidea</taxon>
        <taxon>Chironomidae</taxon>
        <taxon>Chironominae</taxon>
        <taxon>Polypedilum</taxon>
        <taxon>Polypedilum</taxon>
    </lineage>
</organism>
<dbReference type="AlphaFoldDB" id="A0A9J6CH88"/>
<keyword evidence="10" id="KW-0472">Membrane</keyword>
<keyword evidence="9" id="KW-0406">Ion transport</keyword>
<proteinExistence type="predicted"/>
<evidence type="ECO:0000313" key="15">
    <source>
        <dbReference type="Proteomes" id="UP001107558"/>
    </source>
</evidence>
<dbReference type="SMART" id="SM00369">
    <property type="entry name" value="LRR_TYP"/>
    <property type="match status" value="5"/>
</dbReference>
<keyword evidence="3" id="KW-1003">Cell membrane</keyword>
<reference evidence="14" key="1">
    <citation type="submission" date="2021-03" db="EMBL/GenBank/DDBJ databases">
        <title>Chromosome level genome of the anhydrobiotic midge Polypedilum vanderplanki.</title>
        <authorList>
            <person name="Yoshida Y."/>
            <person name="Kikawada T."/>
            <person name="Gusev O."/>
        </authorList>
    </citation>
    <scope>NUCLEOTIDE SEQUENCE</scope>
    <source>
        <strain evidence="14">NIAS01</strain>
        <tissue evidence="14">Whole body or cell culture</tissue>
    </source>
</reference>
<evidence type="ECO:0000256" key="11">
    <source>
        <dbReference type="ARBA" id="ARBA00023157"/>
    </source>
</evidence>
<evidence type="ECO:0000256" key="6">
    <source>
        <dbReference type="ARBA" id="ARBA00022729"/>
    </source>
</evidence>
<keyword evidence="7" id="KW-0677">Repeat</keyword>
<dbReference type="Proteomes" id="UP001107558">
    <property type="component" value="Chromosome 1"/>
</dbReference>
<dbReference type="Gene3D" id="3.80.10.10">
    <property type="entry name" value="Ribonuclease Inhibitor"/>
    <property type="match status" value="2"/>
</dbReference>
<dbReference type="GO" id="GO:0005886">
    <property type="term" value="C:plasma membrane"/>
    <property type="evidence" value="ECO:0007669"/>
    <property type="project" value="UniProtKB-SubCell"/>
</dbReference>
<keyword evidence="15" id="KW-1185">Reference proteome</keyword>
<dbReference type="PROSITE" id="PS51450">
    <property type="entry name" value="LRR"/>
    <property type="match status" value="1"/>
</dbReference>
<evidence type="ECO:0000256" key="3">
    <source>
        <dbReference type="ARBA" id="ARBA00022475"/>
    </source>
</evidence>
<keyword evidence="2" id="KW-0813">Transport</keyword>
<keyword evidence="6" id="KW-0732">Signal</keyword>
<evidence type="ECO:0000256" key="7">
    <source>
        <dbReference type="ARBA" id="ARBA00022737"/>
    </source>
</evidence>
<evidence type="ECO:0000256" key="4">
    <source>
        <dbReference type="ARBA" id="ARBA00022614"/>
    </source>
</evidence>
<evidence type="ECO:0000256" key="1">
    <source>
        <dbReference type="ARBA" id="ARBA00004162"/>
    </source>
</evidence>
<gene>
    <name evidence="14" type="ORF">PVAND_010997</name>
</gene>
<dbReference type="OrthoDB" id="6022531at2759"/>
<evidence type="ECO:0000256" key="5">
    <source>
        <dbReference type="ARBA" id="ARBA00022692"/>
    </source>
</evidence>
<evidence type="ECO:0000256" key="9">
    <source>
        <dbReference type="ARBA" id="ARBA00023065"/>
    </source>
</evidence>
<dbReference type="InterPro" id="IPR003591">
    <property type="entry name" value="Leu-rich_rpt_typical-subtyp"/>
</dbReference>
<evidence type="ECO:0000256" key="10">
    <source>
        <dbReference type="ARBA" id="ARBA00023136"/>
    </source>
</evidence>
<dbReference type="Pfam" id="PF13855">
    <property type="entry name" value="LRR_8"/>
    <property type="match status" value="1"/>
</dbReference>
<sequence length="531" mass="62783">MVQEDDDYYKRECSARKIEENSLNEWENLHSFDFTIQLNMTRKNLQSINETLLLKSIDKASIASIFDLSINKISFIETGTFERFYSVRILIMRVNNLREITSQSFKGLMMLEELYLSENAIFDIERDSFHFMEYLHTIDLSGNCLFTISPFLFYRSLHLLYINLDRNYMNHMPALLMPSFQLVEKLSVKGNRFTNITSLIYYTNIQSLDLSDNPLSWQEISENITDTTMVNNNSNSFSDSYSSSYESDDDDNYERIENHQRRPRPFSNYRTLNRRHANDNRVNFSPHFSQPDGNGVRNERAARMNIDLDYNNSSIESLLMDIFRPTTDRISEEALESLIKMLLWRKSVEKDPKALDRNAIINVITEFYRTKNRTEFLLDLNKIDEKFVAASLKRRIARSNNVWEMSRQELFELIEFRRTQQMKKFTCRNCSLQSIAFLANFTKLKYIDVSSNLIKSLDTKQLVSLKQMQQLIASNNRIEFLNFNSILQHWPYLDTLILNDNPKMSCDLVRKMQNTATYLQKMFKLQVNKCK</sequence>
<name>A0A9J6CH88_POLVA</name>
<dbReference type="GO" id="GO:0034220">
    <property type="term" value="P:monoatomic ion transmembrane transport"/>
    <property type="evidence" value="ECO:0007669"/>
    <property type="project" value="UniProtKB-KW"/>
</dbReference>
<keyword evidence="12" id="KW-0407">Ion channel</keyword>
<feature type="compositionally biased region" description="Low complexity" evidence="13">
    <location>
        <begin position="231"/>
        <end position="245"/>
    </location>
</feature>
<dbReference type="EMBL" id="JADBJN010000001">
    <property type="protein sequence ID" value="KAG5681578.1"/>
    <property type="molecule type" value="Genomic_DNA"/>
</dbReference>
<evidence type="ECO:0000256" key="13">
    <source>
        <dbReference type="SAM" id="MobiDB-lite"/>
    </source>
</evidence>
<dbReference type="InterPro" id="IPR051432">
    <property type="entry name" value="KCNMA1_auxiliary"/>
</dbReference>
<keyword evidence="11" id="KW-1015">Disulfide bond</keyword>
<keyword evidence="5" id="KW-0812">Transmembrane</keyword>
<comment type="subcellular location">
    <subcellularLocation>
        <location evidence="1">Cell membrane</location>
        <topology evidence="1">Single-pass membrane protein</topology>
    </subcellularLocation>
</comment>
<dbReference type="PANTHER" id="PTHR46473">
    <property type="entry name" value="GH08155P"/>
    <property type="match status" value="1"/>
</dbReference>
<evidence type="ECO:0000256" key="8">
    <source>
        <dbReference type="ARBA" id="ARBA00022989"/>
    </source>
</evidence>
<dbReference type="PANTHER" id="PTHR46473:SF10">
    <property type="entry name" value="LD45603P-RELATED"/>
    <property type="match status" value="1"/>
</dbReference>
<protein>
    <submittedName>
        <fullName evidence="14">Uncharacterized protein</fullName>
    </submittedName>
</protein>
<dbReference type="InterPro" id="IPR001611">
    <property type="entry name" value="Leu-rich_rpt"/>
</dbReference>
<evidence type="ECO:0000256" key="12">
    <source>
        <dbReference type="ARBA" id="ARBA00023303"/>
    </source>
</evidence>
<keyword evidence="4" id="KW-0433">Leucine-rich repeat</keyword>
<accession>A0A9J6CH88</accession>
<evidence type="ECO:0000313" key="14">
    <source>
        <dbReference type="EMBL" id="KAG5681578.1"/>
    </source>
</evidence>
<evidence type="ECO:0000256" key="2">
    <source>
        <dbReference type="ARBA" id="ARBA00022448"/>
    </source>
</evidence>
<dbReference type="InterPro" id="IPR032675">
    <property type="entry name" value="LRR_dom_sf"/>
</dbReference>
<comment type="caution">
    <text evidence="14">The sequence shown here is derived from an EMBL/GenBank/DDBJ whole genome shotgun (WGS) entry which is preliminary data.</text>
</comment>